<dbReference type="SUPFAM" id="SSF57414">
    <property type="entry name" value="Hairpin loop containing domain-like"/>
    <property type="match status" value="7"/>
</dbReference>
<evidence type="ECO:0000256" key="3">
    <source>
        <dbReference type="SAM" id="SignalP"/>
    </source>
</evidence>
<dbReference type="Gene3D" id="3.50.4.10">
    <property type="entry name" value="Hepatocyte Growth Factor"/>
    <property type="match status" value="8"/>
</dbReference>
<protein>
    <recommendedName>
        <fullName evidence="4">Apple domain-containing protein</fullName>
    </recommendedName>
</protein>
<dbReference type="PROSITE" id="PS50948">
    <property type="entry name" value="PAN"/>
    <property type="match status" value="6"/>
</dbReference>
<dbReference type="InterPro" id="IPR003609">
    <property type="entry name" value="Pan_app"/>
</dbReference>
<feature type="domain" description="Apple" evidence="4">
    <location>
        <begin position="1617"/>
        <end position="1704"/>
    </location>
</feature>
<dbReference type="CDD" id="cd01099">
    <property type="entry name" value="PAN_AP_HGF"/>
    <property type="match status" value="3"/>
</dbReference>
<comment type="caution">
    <text evidence="5">The sequence shown here is derived from an EMBL/GenBank/DDBJ whole genome shotgun (WGS) entry which is preliminary data.</text>
</comment>
<keyword evidence="6" id="KW-1185">Reference proteome</keyword>
<evidence type="ECO:0000256" key="2">
    <source>
        <dbReference type="SAM" id="Phobius"/>
    </source>
</evidence>
<feature type="chain" id="PRO_5045948521" description="Apple domain-containing protein" evidence="3">
    <location>
        <begin position="25"/>
        <end position="1786"/>
    </location>
</feature>
<feature type="domain" description="Apple" evidence="4">
    <location>
        <begin position="570"/>
        <end position="662"/>
    </location>
</feature>
<dbReference type="EMBL" id="JARBDR010000813">
    <property type="protein sequence ID" value="KAJ8306626.1"/>
    <property type="molecule type" value="Genomic_DNA"/>
</dbReference>
<organism evidence="5 6">
    <name type="scientific">Tegillarca granosa</name>
    <name type="common">Malaysian cockle</name>
    <name type="synonym">Anadara granosa</name>
    <dbReference type="NCBI Taxonomy" id="220873"/>
    <lineage>
        <taxon>Eukaryota</taxon>
        <taxon>Metazoa</taxon>
        <taxon>Spiralia</taxon>
        <taxon>Lophotrochozoa</taxon>
        <taxon>Mollusca</taxon>
        <taxon>Bivalvia</taxon>
        <taxon>Autobranchia</taxon>
        <taxon>Pteriomorphia</taxon>
        <taxon>Arcoida</taxon>
        <taxon>Arcoidea</taxon>
        <taxon>Arcidae</taxon>
        <taxon>Tegillarca</taxon>
    </lineage>
</organism>
<evidence type="ECO:0000256" key="1">
    <source>
        <dbReference type="SAM" id="MobiDB-lite"/>
    </source>
</evidence>
<dbReference type="SMART" id="SM00473">
    <property type="entry name" value="PAN_AP"/>
    <property type="match status" value="8"/>
</dbReference>
<keyword evidence="2" id="KW-0812">Transmembrane</keyword>
<evidence type="ECO:0000259" key="4">
    <source>
        <dbReference type="PROSITE" id="PS50948"/>
    </source>
</evidence>
<feature type="signal peptide" evidence="3">
    <location>
        <begin position="1"/>
        <end position="24"/>
    </location>
</feature>
<accession>A0ABQ9ERS0</accession>
<feature type="domain" description="Apple" evidence="4">
    <location>
        <begin position="734"/>
        <end position="821"/>
    </location>
</feature>
<evidence type="ECO:0000313" key="6">
    <source>
        <dbReference type="Proteomes" id="UP001217089"/>
    </source>
</evidence>
<feature type="region of interest" description="Disordered" evidence="1">
    <location>
        <begin position="26"/>
        <end position="47"/>
    </location>
</feature>
<keyword evidence="2" id="KW-1133">Transmembrane helix</keyword>
<gene>
    <name evidence="5" type="ORF">KUTeg_017171</name>
</gene>
<evidence type="ECO:0000313" key="5">
    <source>
        <dbReference type="EMBL" id="KAJ8306626.1"/>
    </source>
</evidence>
<feature type="domain" description="Apple" evidence="4">
    <location>
        <begin position="1534"/>
        <end position="1610"/>
    </location>
</feature>
<dbReference type="InterPro" id="IPR058831">
    <property type="entry name" value="LolA-like_dom_2nd"/>
</dbReference>
<keyword evidence="3" id="KW-0732">Signal</keyword>
<dbReference type="PANTHER" id="PTHR36902:SF1">
    <property type="entry name" value="ENRICHED IN SURFACE-LABELED PROTEOME PROTEIN 9"/>
    <property type="match status" value="1"/>
</dbReference>
<feature type="transmembrane region" description="Helical" evidence="2">
    <location>
        <begin position="1738"/>
        <end position="1762"/>
    </location>
</feature>
<feature type="domain" description="Apple" evidence="4">
    <location>
        <begin position="1289"/>
        <end position="1373"/>
    </location>
</feature>
<dbReference type="PANTHER" id="PTHR36902">
    <property type="entry name" value="ENRICHED IN SURFACE-LABELED PROTEOME PROTEIN 9"/>
    <property type="match status" value="1"/>
</dbReference>
<feature type="domain" description="Apple" evidence="4">
    <location>
        <begin position="1410"/>
        <end position="1492"/>
    </location>
</feature>
<name>A0ABQ9ERS0_TEGGR</name>
<dbReference type="Pfam" id="PF25898">
    <property type="entry name" value="LolA_2nd_metazoa"/>
    <property type="match status" value="4"/>
</dbReference>
<dbReference type="Pfam" id="PF00024">
    <property type="entry name" value="PAN_1"/>
    <property type="match status" value="8"/>
</dbReference>
<keyword evidence="2" id="KW-0472">Membrane</keyword>
<sequence length="1786" mass="201573">MKLYIPLLQIITVILVLLIVKTQSQTTSPPHCTPKLGAIQPGPNDPPIPTLPNTFQTRIEGNIHDKRYTMTAEEYFSDDLNKATLKLTSAGMTTTLIFDYPNDQLFYVEGLNCQISNLTTDDNNLLFGTQSIAGIPHVYSTNGVLHFAAKFGESYKGTTFVRGILVDHWQTCLNWTQLNSVFTLDYYFTVRNWTDAIQTPQIPTPPGVICPGRVQTRKLPRIPSKYHYRQEIITAAFDEIQMADVIRFDYKNRDSIGPTYSTNPLSEVHDYNTGIRYIRDQITGNCSAYPISNSSFDVVAGSGSFSANGTNVLHLKNPLQFFYLDNTYAYVGKLNSLYYPEKLPLERMIYSMTTLPHHKSVHNDVLIIQILYAIVSLSVRTRQTVEIVDLVNIIKGMDQLYQIAPHVISSQIWYDQDYKLVRYDMAMPSAPFYSQDPFTIVHDFNTGLAYNIDNTLGNCTINTINANSFDAELDKNAALKNGAYVIKMKNPLELFNLNSTYRYAGQRTIRGMLCDVYETTTTSFHVNGVAKPFTSILQFFFLSVGLYFTYNFFDFSEIHPDLSNFDVTQCFTDDQKQHLAIWFSDDFTLIPGKQSPHKSTATFQNINSPNACALLCRAETNFHCEGFDYCPGQTSCQLSSEHIEDGTKLSDSKTCSHYSSILLSHFKKTENNVAYQRGDAAIPGISIDDCARTCMRETTFDCKSFDYCYRSGFCLMSGLHPDEQPKLIKPSTSCDMYSRNYLDSYSQSPGKTLLLQADQTIPNINTANLCAKACNSANSTCKSFEYCSNTKSCRLLKKHQLDIPTTAISTSPVCSFYSRNYIDDFQELRGMTSSSGRTLNFVNVSRDACAKLCVENEEFLCQNFAYCGSTGTCLIMADVAVKGKNIAASQSCSVFLTPALPTLPQQFQARVEAAIIDKNLSVSAEEYFDANNECSTSNLTTDDNNMLFGNKMGPSGSPHTYTTNGVLHFAKKFGEVFFLIPLNKRKRRSYNNYLGQTTVRGIKVNHWQSCMYWPELFANFTLDYYFSGKVWYDKTFYNMVRYDFRPQPNTAPYYNTDAATEIHDYNTESLSLFLGVAYAIDRTMANCSIIPIQNASFDASVNISSSSQFTLTMRSPAQLFYLDNTYSFEGQRTSARGLKCDVFISKRTDFMIQGQKTNATLEFYFLAQDWSEFNNIGNINQKALDVPVRLDIFLSNNVKFASYDFYNFAQENPEITVFDITPCFGDLDRISFKLVFYGNFDSPVKMYKRIFLLQMISVISKVSGASPIRITNPIVQMQNDQAFFVANLVEKSPSLDKFRKIPDRVLQYRNDATYTYVSDPSDCADYCVSNTNFTCNSFDYCAQQQTCSLSKSHTEDGTLVSTPGQCDHYSRTLGGAYQAEVSLQTAWQNLRNAVVKQLVTVTLKFDSGNVTNTLNQFRDMQNRYVQNFDDLILTGMSVDDCAQSCIGQETFVCQSFEYEYLTGTCYLSHLHPDEHPKLIKTLQGVDLYIQNVILREYTTSPIKPKMYVKNDVIKTISFMKENVYVPFFSILCKCKIIFYLGDYTTKFTEVPGTTLLSSSNVIYQNIFSANQCAKLCVDLNEFNCKSFDYCDDIGSCFLGKTHYFDAPKSNIKADPMCNHWSRNYLGDFKYTKRKIIPMRDDRVIDGVSVAQCAKLCVQEESFSCASFDYCGNYTECRLSSATTKGVGQVTLEASAYCDVYSRQSFPDGTAYVANYQMYYGPPKKSSGYGTASHKISGAVAGIAVAMVVIGLLLAFGVIFAYMKFSNRTADDMKIQFSKHMDSAESS</sequence>
<dbReference type="Proteomes" id="UP001217089">
    <property type="component" value="Unassembled WGS sequence"/>
</dbReference>
<reference evidence="5 6" key="1">
    <citation type="submission" date="2022-12" db="EMBL/GenBank/DDBJ databases">
        <title>Chromosome-level genome of Tegillarca granosa.</title>
        <authorList>
            <person name="Kim J."/>
        </authorList>
    </citation>
    <scope>NUCLEOTIDE SEQUENCE [LARGE SCALE GENOMIC DNA]</scope>
    <source>
        <strain evidence="5">Teg-2019</strain>
        <tissue evidence="5">Adductor muscle</tissue>
    </source>
</reference>
<proteinExistence type="predicted"/>